<dbReference type="STRING" id="431595.K3WVC7"/>
<dbReference type="GO" id="GO:0008610">
    <property type="term" value="P:lipid biosynthetic process"/>
    <property type="evidence" value="ECO:0007669"/>
    <property type="project" value="InterPro"/>
</dbReference>
<keyword evidence="2 5" id="KW-0812">Transmembrane</keyword>
<dbReference type="GO" id="GO:0016020">
    <property type="term" value="C:membrane"/>
    <property type="evidence" value="ECO:0007669"/>
    <property type="project" value="UniProtKB-SubCell"/>
</dbReference>
<feature type="domain" description="Fatty acid hydroxylase" evidence="6">
    <location>
        <begin position="122"/>
        <end position="246"/>
    </location>
</feature>
<evidence type="ECO:0000256" key="3">
    <source>
        <dbReference type="ARBA" id="ARBA00022989"/>
    </source>
</evidence>
<dbReference type="GO" id="GO:0016491">
    <property type="term" value="F:oxidoreductase activity"/>
    <property type="evidence" value="ECO:0007669"/>
    <property type="project" value="InterPro"/>
</dbReference>
<keyword evidence="3 5" id="KW-1133">Transmembrane helix</keyword>
<name>K3WVC7_GLOUD</name>
<evidence type="ECO:0000313" key="8">
    <source>
        <dbReference type="Proteomes" id="UP000019132"/>
    </source>
</evidence>
<dbReference type="Proteomes" id="UP000019132">
    <property type="component" value="Unassembled WGS sequence"/>
</dbReference>
<organism evidence="7 8">
    <name type="scientific">Globisporangium ultimum (strain ATCC 200006 / CBS 805.95 / DAOM BR144)</name>
    <name type="common">Pythium ultimum</name>
    <dbReference type="NCBI Taxonomy" id="431595"/>
    <lineage>
        <taxon>Eukaryota</taxon>
        <taxon>Sar</taxon>
        <taxon>Stramenopiles</taxon>
        <taxon>Oomycota</taxon>
        <taxon>Peronosporomycetes</taxon>
        <taxon>Pythiales</taxon>
        <taxon>Pythiaceae</taxon>
        <taxon>Globisporangium</taxon>
    </lineage>
</organism>
<evidence type="ECO:0000313" key="7">
    <source>
        <dbReference type="EnsemblProtists" id="PYU1_T008925"/>
    </source>
</evidence>
<dbReference type="PANTHER" id="PTHR11863">
    <property type="entry name" value="STEROL DESATURASE"/>
    <property type="match status" value="1"/>
</dbReference>
<evidence type="ECO:0000259" key="6">
    <source>
        <dbReference type="Pfam" id="PF04116"/>
    </source>
</evidence>
<evidence type="ECO:0000256" key="5">
    <source>
        <dbReference type="SAM" id="Phobius"/>
    </source>
</evidence>
<reference evidence="7" key="3">
    <citation type="submission" date="2015-02" db="UniProtKB">
        <authorList>
            <consortium name="EnsemblProtists"/>
        </authorList>
    </citation>
    <scope>IDENTIFICATION</scope>
    <source>
        <strain evidence="7">DAOM BR144</strain>
    </source>
</reference>
<evidence type="ECO:0000256" key="4">
    <source>
        <dbReference type="ARBA" id="ARBA00023136"/>
    </source>
</evidence>
<feature type="transmembrane region" description="Helical" evidence="5">
    <location>
        <begin position="30"/>
        <end position="56"/>
    </location>
</feature>
<proteinExistence type="predicted"/>
<dbReference type="OMA" id="GPGLWYN"/>
<evidence type="ECO:0000256" key="1">
    <source>
        <dbReference type="ARBA" id="ARBA00004370"/>
    </source>
</evidence>
<reference evidence="8" key="2">
    <citation type="submission" date="2010-04" db="EMBL/GenBank/DDBJ databases">
        <authorList>
            <person name="Buell R."/>
            <person name="Hamilton J."/>
            <person name="Hostetler J."/>
        </authorList>
    </citation>
    <scope>NUCLEOTIDE SEQUENCE [LARGE SCALE GENOMIC DNA]</scope>
    <source>
        <strain evidence="8">DAOM:BR144</strain>
    </source>
</reference>
<dbReference type="EnsemblProtists" id="PYU1_T008925">
    <property type="protein sequence ID" value="PYU1_T008925"/>
    <property type="gene ID" value="PYU1_G008907"/>
</dbReference>
<keyword evidence="4 5" id="KW-0472">Membrane</keyword>
<dbReference type="GO" id="GO:0005506">
    <property type="term" value="F:iron ion binding"/>
    <property type="evidence" value="ECO:0007669"/>
    <property type="project" value="InterPro"/>
</dbReference>
<comment type="subcellular location">
    <subcellularLocation>
        <location evidence="1">Membrane</location>
    </subcellularLocation>
</comment>
<reference evidence="8" key="1">
    <citation type="journal article" date="2010" name="Genome Biol.">
        <title>Genome sequence of the necrotrophic plant pathogen Pythium ultimum reveals original pathogenicity mechanisms and effector repertoire.</title>
        <authorList>
            <person name="Levesque C.A."/>
            <person name="Brouwer H."/>
            <person name="Cano L."/>
            <person name="Hamilton J.P."/>
            <person name="Holt C."/>
            <person name="Huitema E."/>
            <person name="Raffaele S."/>
            <person name="Robideau G.P."/>
            <person name="Thines M."/>
            <person name="Win J."/>
            <person name="Zerillo M.M."/>
            <person name="Beakes G.W."/>
            <person name="Boore J.L."/>
            <person name="Busam D."/>
            <person name="Dumas B."/>
            <person name="Ferriera S."/>
            <person name="Fuerstenberg S.I."/>
            <person name="Gachon C.M."/>
            <person name="Gaulin E."/>
            <person name="Govers F."/>
            <person name="Grenville-Briggs L."/>
            <person name="Horner N."/>
            <person name="Hostetler J."/>
            <person name="Jiang R.H."/>
            <person name="Johnson J."/>
            <person name="Krajaejun T."/>
            <person name="Lin H."/>
            <person name="Meijer H.J."/>
            <person name="Moore B."/>
            <person name="Morris P."/>
            <person name="Phuntmart V."/>
            <person name="Puiu D."/>
            <person name="Shetty J."/>
            <person name="Stajich J.E."/>
            <person name="Tripathy S."/>
            <person name="Wawra S."/>
            <person name="van West P."/>
            <person name="Whitty B.R."/>
            <person name="Coutinho P.M."/>
            <person name="Henrissat B."/>
            <person name="Martin F."/>
            <person name="Thomas P.D."/>
            <person name="Tyler B.M."/>
            <person name="De Vries R.P."/>
            <person name="Kamoun S."/>
            <person name="Yandell M."/>
            <person name="Tisserat N."/>
            <person name="Buell C.R."/>
        </authorList>
    </citation>
    <scope>NUCLEOTIDE SEQUENCE</scope>
    <source>
        <strain evidence="8">DAOM:BR144</strain>
    </source>
</reference>
<dbReference type="EMBL" id="GL376599">
    <property type="status" value="NOT_ANNOTATED_CDS"/>
    <property type="molecule type" value="Genomic_DNA"/>
</dbReference>
<accession>K3WVC7</accession>
<dbReference type="AlphaFoldDB" id="K3WVC7"/>
<sequence>MDLLLELADEYFLDALYPATLARDTLLRQAFSVSGITLVGGVLLYLSGAGFAYAFLFDKQLMQHPRFLDKQLRKEITYSLQSIPAMTVLMLPWFLAEVRGYTRMYKDVSEYGWAYLVASIPLSLVFTDMLIYWFHRWLHHPLVYAKIHKPHHKWIITTPFASHAFHPVDGFVQGLPYHLFPLVFPIHRVVFLVMFACVNYWTISIHDGLHVSKNSWLNGAAHHTVHHTDFVYNYGQYFTFWDRIAGSYKEPPHAEPEKEKDQ</sequence>
<evidence type="ECO:0000256" key="2">
    <source>
        <dbReference type="ARBA" id="ARBA00022692"/>
    </source>
</evidence>
<dbReference type="eggNOG" id="KOG0872">
    <property type="taxonomic scope" value="Eukaryota"/>
</dbReference>
<keyword evidence="8" id="KW-1185">Reference proteome</keyword>
<dbReference type="Pfam" id="PF04116">
    <property type="entry name" value="FA_hydroxylase"/>
    <property type="match status" value="1"/>
</dbReference>
<dbReference type="InterPro" id="IPR050307">
    <property type="entry name" value="Sterol_Desaturase_Related"/>
</dbReference>
<dbReference type="VEuPathDB" id="FungiDB:PYU1_G008907"/>
<dbReference type="HOGENOM" id="CLU_047036_2_2_1"/>
<protein>
    <recommendedName>
        <fullName evidence="6">Fatty acid hydroxylase domain-containing protein</fullName>
    </recommendedName>
</protein>
<dbReference type="InterPro" id="IPR006694">
    <property type="entry name" value="Fatty_acid_hydroxylase"/>
</dbReference>
<dbReference type="InParanoid" id="K3WVC7"/>
<feature type="transmembrane region" description="Helical" evidence="5">
    <location>
        <begin position="115"/>
        <end position="134"/>
    </location>
</feature>